<comment type="caution">
    <text evidence="2">The sequence shown here is derived from an EMBL/GenBank/DDBJ whole genome shotgun (WGS) entry which is preliminary data.</text>
</comment>
<dbReference type="InterPro" id="IPR052895">
    <property type="entry name" value="HetReg/Transcr_Mod"/>
</dbReference>
<accession>A0A9P4Q6K8</accession>
<reference evidence="2" key="1">
    <citation type="journal article" date="2020" name="Stud. Mycol.">
        <title>101 Dothideomycetes genomes: a test case for predicting lifestyles and emergence of pathogens.</title>
        <authorList>
            <person name="Haridas S."/>
            <person name="Albert R."/>
            <person name="Binder M."/>
            <person name="Bloem J."/>
            <person name="Labutti K."/>
            <person name="Salamov A."/>
            <person name="Andreopoulos B."/>
            <person name="Baker S."/>
            <person name="Barry K."/>
            <person name="Bills G."/>
            <person name="Bluhm B."/>
            <person name="Cannon C."/>
            <person name="Castanera R."/>
            <person name="Culley D."/>
            <person name="Daum C."/>
            <person name="Ezra D."/>
            <person name="Gonzalez J."/>
            <person name="Henrissat B."/>
            <person name="Kuo A."/>
            <person name="Liang C."/>
            <person name="Lipzen A."/>
            <person name="Lutzoni F."/>
            <person name="Magnuson J."/>
            <person name="Mondo S."/>
            <person name="Nolan M."/>
            <person name="Ohm R."/>
            <person name="Pangilinan J."/>
            <person name="Park H.-J."/>
            <person name="Ramirez L."/>
            <person name="Alfaro M."/>
            <person name="Sun H."/>
            <person name="Tritt A."/>
            <person name="Yoshinaga Y."/>
            <person name="Zwiers L.-H."/>
            <person name="Turgeon B."/>
            <person name="Goodwin S."/>
            <person name="Spatafora J."/>
            <person name="Crous P."/>
            <person name="Grigoriev I."/>
        </authorList>
    </citation>
    <scope>NUCLEOTIDE SEQUENCE</scope>
    <source>
        <strain evidence="2">CBS 116435</strain>
    </source>
</reference>
<dbReference type="Pfam" id="PF06985">
    <property type="entry name" value="HET"/>
    <property type="match status" value="1"/>
</dbReference>
<organism evidence="2 3">
    <name type="scientific">Polychaeton citri CBS 116435</name>
    <dbReference type="NCBI Taxonomy" id="1314669"/>
    <lineage>
        <taxon>Eukaryota</taxon>
        <taxon>Fungi</taxon>
        <taxon>Dikarya</taxon>
        <taxon>Ascomycota</taxon>
        <taxon>Pezizomycotina</taxon>
        <taxon>Dothideomycetes</taxon>
        <taxon>Dothideomycetidae</taxon>
        <taxon>Capnodiales</taxon>
        <taxon>Capnodiaceae</taxon>
        <taxon>Polychaeton</taxon>
    </lineage>
</organism>
<evidence type="ECO:0000313" key="3">
    <source>
        <dbReference type="Proteomes" id="UP000799441"/>
    </source>
</evidence>
<feature type="non-terminal residue" evidence="2">
    <location>
        <position position="1"/>
    </location>
</feature>
<dbReference type="OrthoDB" id="3553147at2759"/>
<feature type="non-terminal residue" evidence="2">
    <location>
        <position position="126"/>
    </location>
</feature>
<gene>
    <name evidence="2" type="ORF">K431DRAFT_199857</name>
</gene>
<dbReference type="Proteomes" id="UP000799441">
    <property type="component" value="Unassembled WGS sequence"/>
</dbReference>
<proteinExistence type="predicted"/>
<protein>
    <recommendedName>
        <fullName evidence="1">Heterokaryon incompatibility domain-containing protein</fullName>
    </recommendedName>
</protein>
<dbReference type="InterPro" id="IPR010730">
    <property type="entry name" value="HET"/>
</dbReference>
<keyword evidence="3" id="KW-1185">Reference proteome</keyword>
<dbReference type="PANTHER" id="PTHR24148:SF73">
    <property type="entry name" value="HET DOMAIN PROTEIN (AFU_ORTHOLOGUE AFUA_8G01020)"/>
    <property type="match status" value="1"/>
</dbReference>
<dbReference type="EMBL" id="MU003797">
    <property type="protein sequence ID" value="KAF2720714.1"/>
    <property type="molecule type" value="Genomic_DNA"/>
</dbReference>
<dbReference type="AlphaFoldDB" id="A0A9P4Q6K8"/>
<name>A0A9P4Q6K8_9PEZI</name>
<evidence type="ECO:0000259" key="1">
    <source>
        <dbReference type="Pfam" id="PF06985"/>
    </source>
</evidence>
<evidence type="ECO:0000313" key="2">
    <source>
        <dbReference type="EMBL" id="KAF2720714.1"/>
    </source>
</evidence>
<dbReference type="PANTHER" id="PTHR24148">
    <property type="entry name" value="ANKYRIN REPEAT DOMAIN-CONTAINING PROTEIN 39 HOMOLOG-RELATED"/>
    <property type="match status" value="1"/>
</dbReference>
<sequence>YSYEVLADPDNIRLLSIMPGCSTQPLECSLTEVSLWEHPIFTALSYTWGMDSSWRSHFWILCNGKRLQVTANLYQCLIHLRASGVIEQMWVDSICVNQGNIPERNSQVRHMQVIYQTASRVIAWLG</sequence>
<feature type="domain" description="Heterokaryon incompatibility" evidence="1">
    <location>
        <begin position="41"/>
        <end position="126"/>
    </location>
</feature>